<dbReference type="Gene3D" id="4.10.1000.10">
    <property type="entry name" value="Zinc finger, CCCH-type"/>
    <property type="match status" value="1"/>
</dbReference>
<comment type="subcellular location">
    <subcellularLocation>
        <location evidence="1">Nucleus</location>
    </subcellularLocation>
</comment>
<keyword evidence="4 6" id="KW-0862">Zinc</keyword>
<accession>A0ABM0JK99</accession>
<evidence type="ECO:0000313" key="10">
    <source>
        <dbReference type="RefSeq" id="XP_005095682.1"/>
    </source>
</evidence>
<dbReference type="SUPFAM" id="SSF90229">
    <property type="entry name" value="CCCH zinc finger"/>
    <property type="match status" value="1"/>
</dbReference>
<dbReference type="InterPro" id="IPR000690">
    <property type="entry name" value="Matrin/U1-C_Znf_C2H2"/>
</dbReference>
<evidence type="ECO:0000256" key="4">
    <source>
        <dbReference type="ARBA" id="ARBA00022833"/>
    </source>
</evidence>
<protein>
    <submittedName>
        <fullName evidence="10">Zinc finger matrin-type protein 5</fullName>
    </submittedName>
</protein>
<evidence type="ECO:0000259" key="7">
    <source>
        <dbReference type="PROSITE" id="PS50103"/>
    </source>
</evidence>
<evidence type="ECO:0000256" key="5">
    <source>
        <dbReference type="ARBA" id="ARBA00023242"/>
    </source>
</evidence>
<evidence type="ECO:0000256" key="1">
    <source>
        <dbReference type="ARBA" id="ARBA00004123"/>
    </source>
</evidence>
<dbReference type="InterPro" id="IPR036855">
    <property type="entry name" value="Znf_CCCH_sf"/>
</dbReference>
<organism evidence="9 10">
    <name type="scientific">Aplysia californica</name>
    <name type="common">California sea hare</name>
    <dbReference type="NCBI Taxonomy" id="6500"/>
    <lineage>
        <taxon>Eukaryota</taxon>
        <taxon>Metazoa</taxon>
        <taxon>Spiralia</taxon>
        <taxon>Lophotrochozoa</taxon>
        <taxon>Mollusca</taxon>
        <taxon>Gastropoda</taxon>
        <taxon>Heterobranchia</taxon>
        <taxon>Euthyneura</taxon>
        <taxon>Tectipleura</taxon>
        <taxon>Aplysiida</taxon>
        <taxon>Aplysioidea</taxon>
        <taxon>Aplysiidae</taxon>
        <taxon>Aplysia</taxon>
    </lineage>
</organism>
<dbReference type="PANTHER" id="PTHR16465:SF0">
    <property type="entry name" value="ZINC FINGER MATRIN-TYPE PROTEIN 5"/>
    <property type="match status" value="1"/>
</dbReference>
<keyword evidence="5" id="KW-0539">Nucleus</keyword>
<evidence type="ECO:0000313" key="9">
    <source>
        <dbReference type="Proteomes" id="UP000694888"/>
    </source>
</evidence>
<keyword evidence="2 6" id="KW-0479">Metal-binding</keyword>
<proteinExistence type="predicted"/>
<evidence type="ECO:0000259" key="8">
    <source>
        <dbReference type="PROSITE" id="PS50171"/>
    </source>
</evidence>
<dbReference type="Pfam" id="PF00642">
    <property type="entry name" value="zf-CCCH"/>
    <property type="match status" value="1"/>
</dbReference>
<dbReference type="PANTHER" id="PTHR16465">
    <property type="entry name" value="NUCLEASE-RELATED"/>
    <property type="match status" value="1"/>
</dbReference>
<dbReference type="InterPro" id="IPR000571">
    <property type="entry name" value="Znf_CCCH"/>
</dbReference>
<sequence>MGRRYYCDYCDKSFADNPTGRKTHLNGVAHLRNKKAHYDALRDEQEILLEDQGKRPCKMFLSTGDCRFGDRCQYSHLTNEDRARLAENVRQKEQQKASPANKTASQDLKTSLATWCKRRTDQVKTDSSVEKPSVFVPEYQLSDSLLGFASLPPSVLPPDRDAILNCDFPDWGS</sequence>
<dbReference type="SUPFAM" id="SSF57667">
    <property type="entry name" value="beta-beta-alpha zinc fingers"/>
    <property type="match status" value="1"/>
</dbReference>
<dbReference type="InterPro" id="IPR036236">
    <property type="entry name" value="Znf_C2H2_sf"/>
</dbReference>
<dbReference type="InterPro" id="IPR013085">
    <property type="entry name" value="U1-CZ_Znf_C2H2"/>
</dbReference>
<keyword evidence="3 6" id="KW-0863">Zinc-finger</keyword>
<keyword evidence="9" id="KW-1185">Reference proteome</keyword>
<dbReference type="SMART" id="SM00451">
    <property type="entry name" value="ZnF_U1"/>
    <property type="match status" value="1"/>
</dbReference>
<evidence type="ECO:0000256" key="3">
    <source>
        <dbReference type="ARBA" id="ARBA00022771"/>
    </source>
</evidence>
<evidence type="ECO:0000256" key="6">
    <source>
        <dbReference type="PROSITE-ProRule" id="PRU00723"/>
    </source>
</evidence>
<dbReference type="Gene3D" id="3.30.160.60">
    <property type="entry name" value="Classic Zinc Finger"/>
    <property type="match status" value="1"/>
</dbReference>
<dbReference type="PROSITE" id="PS50103">
    <property type="entry name" value="ZF_C3H1"/>
    <property type="match status" value="1"/>
</dbReference>
<evidence type="ECO:0000256" key="2">
    <source>
        <dbReference type="ARBA" id="ARBA00022723"/>
    </source>
</evidence>
<reference evidence="10" key="1">
    <citation type="submission" date="2025-08" db="UniProtKB">
        <authorList>
            <consortium name="RefSeq"/>
        </authorList>
    </citation>
    <scope>IDENTIFICATION</scope>
</reference>
<feature type="domain" description="Matrin-type" evidence="8">
    <location>
        <begin position="5"/>
        <end position="36"/>
    </location>
</feature>
<dbReference type="Pfam" id="PF06220">
    <property type="entry name" value="zf-U1"/>
    <property type="match status" value="1"/>
</dbReference>
<feature type="domain" description="C3H1-type" evidence="7">
    <location>
        <begin position="51"/>
        <end position="79"/>
    </location>
</feature>
<dbReference type="Proteomes" id="UP000694888">
    <property type="component" value="Unplaced"/>
</dbReference>
<name>A0ABM0JK99_APLCA</name>
<gene>
    <name evidence="10" type="primary">LOC101859776</name>
</gene>
<dbReference type="PROSITE" id="PS50171">
    <property type="entry name" value="ZF_MATRIN"/>
    <property type="match status" value="1"/>
</dbReference>
<dbReference type="SMART" id="SM00356">
    <property type="entry name" value="ZnF_C3H1"/>
    <property type="match status" value="1"/>
</dbReference>
<feature type="zinc finger region" description="C3H1-type" evidence="6">
    <location>
        <begin position="51"/>
        <end position="79"/>
    </location>
</feature>
<dbReference type="InterPro" id="IPR003604">
    <property type="entry name" value="Matrin/U1-like-C_Znf_C2H2"/>
</dbReference>
<dbReference type="GeneID" id="101859776"/>
<dbReference type="RefSeq" id="XP_005095682.1">
    <property type="nucleotide sequence ID" value="XM_005095625.3"/>
</dbReference>